<dbReference type="Proteomes" id="UP000319769">
    <property type="component" value="Unassembled WGS sequence"/>
</dbReference>
<feature type="compositionally biased region" description="Low complexity" evidence="1">
    <location>
        <begin position="104"/>
        <end position="135"/>
    </location>
</feature>
<gene>
    <name evidence="3" type="ORF">FPZ12_000975</name>
</gene>
<keyword evidence="2" id="KW-0812">Transmembrane</keyword>
<feature type="compositionally biased region" description="Polar residues" evidence="1">
    <location>
        <begin position="80"/>
        <end position="92"/>
    </location>
</feature>
<dbReference type="AlphaFoldDB" id="A0A5N0VKV4"/>
<feature type="transmembrane region" description="Helical" evidence="2">
    <location>
        <begin position="45"/>
        <end position="65"/>
    </location>
</feature>
<keyword evidence="2" id="KW-0472">Membrane</keyword>
<protein>
    <submittedName>
        <fullName evidence="3">Uncharacterized protein</fullName>
    </submittedName>
</protein>
<proteinExistence type="predicted"/>
<keyword evidence="2" id="KW-1133">Transmembrane helix</keyword>
<dbReference type="OrthoDB" id="3695075at2"/>
<organism evidence="3 4">
    <name type="scientific">Amycolatopsis acidicola</name>
    <dbReference type="NCBI Taxonomy" id="2596893"/>
    <lineage>
        <taxon>Bacteria</taxon>
        <taxon>Bacillati</taxon>
        <taxon>Actinomycetota</taxon>
        <taxon>Actinomycetes</taxon>
        <taxon>Pseudonocardiales</taxon>
        <taxon>Pseudonocardiaceae</taxon>
        <taxon>Amycolatopsis</taxon>
    </lineage>
</organism>
<evidence type="ECO:0000313" key="4">
    <source>
        <dbReference type="Proteomes" id="UP000319769"/>
    </source>
</evidence>
<dbReference type="EMBL" id="VMNW02000001">
    <property type="protein sequence ID" value="KAA9166806.1"/>
    <property type="molecule type" value="Genomic_DNA"/>
</dbReference>
<comment type="caution">
    <text evidence="3">The sequence shown here is derived from an EMBL/GenBank/DDBJ whole genome shotgun (WGS) entry which is preliminary data.</text>
</comment>
<evidence type="ECO:0000256" key="1">
    <source>
        <dbReference type="SAM" id="MobiDB-lite"/>
    </source>
</evidence>
<name>A0A5N0VKV4_9PSEU</name>
<feature type="region of interest" description="Disordered" evidence="1">
    <location>
        <begin position="74"/>
        <end position="146"/>
    </location>
</feature>
<evidence type="ECO:0000256" key="2">
    <source>
        <dbReference type="SAM" id="Phobius"/>
    </source>
</evidence>
<evidence type="ECO:0000313" key="3">
    <source>
        <dbReference type="EMBL" id="KAA9166806.1"/>
    </source>
</evidence>
<sequence length="272" mass="27728">MNQPEELDEELRRLFADERLAVPPGDGAETAILAGARRIRRRRRVLTATGGALAAVALVGTGLLVSDLRSNPDRVASPPADQTLSIANSTGQPTSIAPAPPAASPTSTEAAPPPESTTSVPRQTTSKTAPPTSSTRVATVPQVSGPVLGPTGYSKLKLGMSFQDAKSTGLLANADSEPAQCTYYTLTEGTSAVSKVKISPTDGVVAFLASGAHTPEQIQIGSTKDQLEAAYPGLSGGSSLYSADAGGNGTYMFTMSGDKVSVLSLIGPGSDC</sequence>
<reference evidence="3" key="1">
    <citation type="submission" date="2019-09" db="EMBL/GenBank/DDBJ databases">
        <authorList>
            <person name="Teo W.F.A."/>
            <person name="Duangmal K."/>
        </authorList>
    </citation>
    <scope>NUCLEOTIDE SEQUENCE [LARGE SCALE GENOMIC DNA]</scope>
    <source>
        <strain evidence="3">K81G1</strain>
    </source>
</reference>
<dbReference type="RefSeq" id="WP_150980161.1">
    <property type="nucleotide sequence ID" value="NZ_VMNW02000001.1"/>
</dbReference>
<accession>A0A5N0VKV4</accession>
<keyword evidence="4" id="KW-1185">Reference proteome</keyword>